<dbReference type="PANTHER" id="PTHR10954">
    <property type="entry name" value="RIBONUCLEASE H2 SUBUNIT A"/>
    <property type="match status" value="1"/>
</dbReference>
<keyword evidence="8 14" id="KW-0963">Cytoplasm</keyword>
<evidence type="ECO:0000256" key="3">
    <source>
        <dbReference type="ARBA" id="ARBA00004065"/>
    </source>
</evidence>
<dbReference type="GO" id="GO:0006298">
    <property type="term" value="P:mismatch repair"/>
    <property type="evidence" value="ECO:0007669"/>
    <property type="project" value="TreeGrafter"/>
</dbReference>
<comment type="cofactor">
    <cofactor evidence="2">
        <name>Mg(2+)</name>
        <dbReference type="ChEBI" id="CHEBI:18420"/>
    </cofactor>
</comment>
<sequence>MAGLDEAGRGPVVGPVAAAAVILDPNRIPSGLDDSKRLSPAERDRLEVEIKSSARSWAVAFACPGEIARLNVIGASFLAMRRALDNLNPRPRLALVDGPEMRAHFPRLGMPAMGVVKGDARVASIAAASILAKTARDRLMRALDAHFPGYGFAENKGYGLPALEALRRLGPTPVHRWSWNAVQQTDLLDR</sequence>
<feature type="binding site" evidence="14 15">
    <location>
        <position position="97"/>
    </location>
    <ligand>
        <name>a divalent metal cation</name>
        <dbReference type="ChEBI" id="CHEBI:60240"/>
    </ligand>
</feature>
<dbReference type="EMBL" id="MFAF01000116">
    <property type="protein sequence ID" value="OGD73716.1"/>
    <property type="molecule type" value="Genomic_DNA"/>
</dbReference>
<evidence type="ECO:0000256" key="15">
    <source>
        <dbReference type="PROSITE-ProRule" id="PRU01319"/>
    </source>
</evidence>
<keyword evidence="10 14" id="KW-0479">Metal-binding</keyword>
<feature type="domain" description="RNase H type-2" evidence="17">
    <location>
        <begin position="1"/>
        <end position="190"/>
    </location>
</feature>
<proteinExistence type="inferred from homology"/>
<evidence type="ECO:0000313" key="19">
    <source>
        <dbReference type="Proteomes" id="UP000177187"/>
    </source>
</evidence>
<dbReference type="InterPro" id="IPR024567">
    <property type="entry name" value="RNase_HII/HIII_dom"/>
</dbReference>
<keyword evidence="9 14" id="KW-0540">Nuclease</keyword>
<evidence type="ECO:0000256" key="2">
    <source>
        <dbReference type="ARBA" id="ARBA00001946"/>
    </source>
</evidence>
<name>A0A1F5F2C9_9BACT</name>
<dbReference type="GO" id="GO:0032299">
    <property type="term" value="C:ribonuclease H2 complex"/>
    <property type="evidence" value="ECO:0007669"/>
    <property type="project" value="TreeGrafter"/>
</dbReference>
<evidence type="ECO:0000256" key="12">
    <source>
        <dbReference type="ARBA" id="ARBA00022801"/>
    </source>
</evidence>
<comment type="function">
    <text evidence="3 14 16">Endonuclease that specifically degrades the RNA of RNA-DNA hybrids.</text>
</comment>
<dbReference type="GO" id="GO:0003723">
    <property type="term" value="F:RNA binding"/>
    <property type="evidence" value="ECO:0007669"/>
    <property type="project" value="UniProtKB-UniRule"/>
</dbReference>
<evidence type="ECO:0000256" key="5">
    <source>
        <dbReference type="ARBA" id="ARBA00007383"/>
    </source>
</evidence>
<keyword evidence="12 14" id="KW-0378">Hydrolase</keyword>
<evidence type="ECO:0000256" key="14">
    <source>
        <dbReference type="HAMAP-Rule" id="MF_00052"/>
    </source>
</evidence>
<dbReference type="PANTHER" id="PTHR10954:SF18">
    <property type="entry name" value="RIBONUCLEASE HII"/>
    <property type="match status" value="1"/>
</dbReference>
<keyword evidence="11 14" id="KW-0255">Endonuclease</keyword>
<feature type="binding site" evidence="14 15">
    <location>
        <position position="5"/>
    </location>
    <ligand>
        <name>a divalent metal cation</name>
        <dbReference type="ChEBI" id="CHEBI:60240"/>
    </ligand>
</feature>
<evidence type="ECO:0000256" key="4">
    <source>
        <dbReference type="ARBA" id="ARBA00004496"/>
    </source>
</evidence>
<dbReference type="SUPFAM" id="SSF53098">
    <property type="entry name" value="Ribonuclease H-like"/>
    <property type="match status" value="1"/>
</dbReference>
<dbReference type="AlphaFoldDB" id="A0A1F5F2C9"/>
<dbReference type="Proteomes" id="UP000177187">
    <property type="component" value="Unassembled WGS sequence"/>
</dbReference>
<dbReference type="Gene3D" id="3.30.420.10">
    <property type="entry name" value="Ribonuclease H-like superfamily/Ribonuclease H"/>
    <property type="match status" value="1"/>
</dbReference>
<evidence type="ECO:0000259" key="17">
    <source>
        <dbReference type="PROSITE" id="PS51975"/>
    </source>
</evidence>
<evidence type="ECO:0000256" key="10">
    <source>
        <dbReference type="ARBA" id="ARBA00022723"/>
    </source>
</evidence>
<evidence type="ECO:0000256" key="11">
    <source>
        <dbReference type="ARBA" id="ARBA00022759"/>
    </source>
</evidence>
<gene>
    <name evidence="14" type="primary">rnhB</name>
    <name evidence="18" type="ORF">A2Y64_01950</name>
</gene>
<dbReference type="InterPro" id="IPR012337">
    <property type="entry name" value="RNaseH-like_sf"/>
</dbReference>
<evidence type="ECO:0000256" key="7">
    <source>
        <dbReference type="ARBA" id="ARBA00019179"/>
    </source>
</evidence>
<dbReference type="InterPro" id="IPR036397">
    <property type="entry name" value="RNaseH_sf"/>
</dbReference>
<dbReference type="GO" id="GO:0030145">
    <property type="term" value="F:manganese ion binding"/>
    <property type="evidence" value="ECO:0007669"/>
    <property type="project" value="UniProtKB-UniRule"/>
</dbReference>
<accession>A0A1F5F2C9</accession>
<dbReference type="GO" id="GO:0005737">
    <property type="term" value="C:cytoplasm"/>
    <property type="evidence" value="ECO:0007669"/>
    <property type="project" value="UniProtKB-SubCell"/>
</dbReference>
<comment type="catalytic activity">
    <reaction evidence="1 14 15 16">
        <text>Endonucleolytic cleavage to 5'-phosphomonoester.</text>
        <dbReference type="EC" id="3.1.26.4"/>
    </reaction>
</comment>
<protein>
    <recommendedName>
        <fullName evidence="7 14">Ribonuclease HII</fullName>
        <shortName evidence="14">RNase HII</shortName>
        <ecNumber evidence="6 14">3.1.26.4</ecNumber>
    </recommendedName>
</protein>
<evidence type="ECO:0000256" key="1">
    <source>
        <dbReference type="ARBA" id="ARBA00000077"/>
    </source>
</evidence>
<dbReference type="GO" id="GO:0043137">
    <property type="term" value="P:DNA replication, removal of RNA primer"/>
    <property type="evidence" value="ECO:0007669"/>
    <property type="project" value="TreeGrafter"/>
</dbReference>
<evidence type="ECO:0000256" key="6">
    <source>
        <dbReference type="ARBA" id="ARBA00012180"/>
    </source>
</evidence>
<evidence type="ECO:0000256" key="16">
    <source>
        <dbReference type="RuleBase" id="RU003515"/>
    </source>
</evidence>
<evidence type="ECO:0000256" key="13">
    <source>
        <dbReference type="ARBA" id="ARBA00023211"/>
    </source>
</evidence>
<evidence type="ECO:0000313" key="18">
    <source>
        <dbReference type="EMBL" id="OGD73716.1"/>
    </source>
</evidence>
<evidence type="ECO:0000256" key="9">
    <source>
        <dbReference type="ARBA" id="ARBA00022722"/>
    </source>
</evidence>
<dbReference type="CDD" id="cd07182">
    <property type="entry name" value="RNase_HII_bacteria_HII_like"/>
    <property type="match status" value="1"/>
</dbReference>
<dbReference type="STRING" id="1817816.A2Y64_01950"/>
<comment type="subcellular location">
    <subcellularLocation>
        <location evidence="4 14">Cytoplasm</location>
    </subcellularLocation>
</comment>
<comment type="caution">
    <text evidence="18">The sequence shown here is derived from an EMBL/GenBank/DDBJ whole genome shotgun (WGS) entry which is preliminary data.</text>
</comment>
<dbReference type="GO" id="GO:0004523">
    <property type="term" value="F:RNA-DNA hybrid ribonuclease activity"/>
    <property type="evidence" value="ECO:0007669"/>
    <property type="project" value="UniProtKB-UniRule"/>
</dbReference>
<dbReference type="InterPro" id="IPR001352">
    <property type="entry name" value="RNase_HII/HIII"/>
</dbReference>
<dbReference type="HAMAP" id="MF_00052_B">
    <property type="entry name" value="RNase_HII_B"/>
    <property type="match status" value="1"/>
</dbReference>
<evidence type="ECO:0000256" key="8">
    <source>
        <dbReference type="ARBA" id="ARBA00022490"/>
    </source>
</evidence>
<dbReference type="NCBIfam" id="NF000595">
    <property type="entry name" value="PRK00015.1-3"/>
    <property type="match status" value="1"/>
</dbReference>
<keyword evidence="13 14" id="KW-0464">Manganese</keyword>
<comment type="similarity">
    <text evidence="5 14 16">Belongs to the RNase HII family.</text>
</comment>
<comment type="cofactor">
    <cofactor evidence="14 15">
        <name>Mn(2+)</name>
        <dbReference type="ChEBI" id="CHEBI:29035"/>
    </cofactor>
    <cofactor evidence="14 15">
        <name>Mg(2+)</name>
        <dbReference type="ChEBI" id="CHEBI:18420"/>
    </cofactor>
    <text evidence="14 15">Manganese or magnesium. Binds 1 divalent metal ion per monomer in the absence of substrate. May bind a second metal ion after substrate binding.</text>
</comment>
<reference evidence="18 19" key="1">
    <citation type="journal article" date="2016" name="Nat. Commun.">
        <title>Thousands of microbial genomes shed light on interconnected biogeochemical processes in an aquifer system.</title>
        <authorList>
            <person name="Anantharaman K."/>
            <person name="Brown C.T."/>
            <person name="Hug L.A."/>
            <person name="Sharon I."/>
            <person name="Castelle C.J."/>
            <person name="Probst A.J."/>
            <person name="Thomas B.C."/>
            <person name="Singh A."/>
            <person name="Wilkins M.J."/>
            <person name="Karaoz U."/>
            <person name="Brodie E.L."/>
            <person name="Williams K.H."/>
            <person name="Hubbard S.S."/>
            <person name="Banfield J.F."/>
        </authorList>
    </citation>
    <scope>NUCLEOTIDE SEQUENCE [LARGE SCALE GENOMIC DNA]</scope>
</reference>
<dbReference type="PROSITE" id="PS51975">
    <property type="entry name" value="RNASE_H_2"/>
    <property type="match status" value="1"/>
</dbReference>
<dbReference type="EC" id="3.1.26.4" evidence="6 14"/>
<dbReference type="InterPro" id="IPR022898">
    <property type="entry name" value="RNase_HII"/>
</dbReference>
<feature type="binding site" evidence="14 15">
    <location>
        <position position="6"/>
    </location>
    <ligand>
        <name>a divalent metal cation</name>
        <dbReference type="ChEBI" id="CHEBI:60240"/>
    </ligand>
</feature>
<dbReference type="Pfam" id="PF01351">
    <property type="entry name" value="RNase_HII"/>
    <property type="match status" value="1"/>
</dbReference>
<organism evidence="18 19">
    <name type="scientific">Candidatus Coatesbacteria bacterium RBG_13_66_14</name>
    <dbReference type="NCBI Taxonomy" id="1817816"/>
    <lineage>
        <taxon>Bacteria</taxon>
        <taxon>Candidatus Coatesiibacteriota</taxon>
    </lineage>
</organism>